<organism evidence="1">
    <name type="scientific">Microviridae sp. ctMIi2</name>
    <dbReference type="NCBI Taxonomy" id="2824993"/>
    <lineage>
        <taxon>Viruses</taxon>
        <taxon>Monodnaviria</taxon>
        <taxon>Sangervirae</taxon>
        <taxon>Phixviricota</taxon>
        <taxon>Malgrandaviricetes</taxon>
        <taxon>Petitvirales</taxon>
        <taxon>Microviridae</taxon>
    </lineage>
</organism>
<accession>A0A8S5R3U3</accession>
<dbReference type="EMBL" id="BK057819">
    <property type="protein sequence ID" value="DAE25653.1"/>
    <property type="molecule type" value="Genomic_DNA"/>
</dbReference>
<sequence length="138" mass="15354">MTQIANIEVQIAGRRMPLNRVKLICEDPSLTKQSPFTDQANIKNILAKYAKTGILGDPTRTPIYGDFSQTEYTKSLNLVANIKTAFELQPVTIRQRFKNDPGEMLAFLSDEANNDEAIKLGLREKPAPPEIPTKPPTA</sequence>
<reference evidence="1" key="1">
    <citation type="journal article" date="2021" name="Proc. Natl. Acad. Sci. U.S.A.">
        <title>A Catalog of Tens of Thousands of Viruses from Human Metagenomes Reveals Hidden Associations with Chronic Diseases.</title>
        <authorList>
            <person name="Tisza M.J."/>
            <person name="Buck C.B."/>
        </authorList>
    </citation>
    <scope>NUCLEOTIDE SEQUENCE</scope>
    <source>
        <strain evidence="1">CtMIi2</strain>
    </source>
</reference>
<dbReference type="Pfam" id="PF09675">
    <property type="entry name" value="Chlamy_scaf"/>
    <property type="match status" value="1"/>
</dbReference>
<protein>
    <submittedName>
        <fullName evidence="1">Scaffold protein</fullName>
    </submittedName>
</protein>
<dbReference type="InterPro" id="IPR014131">
    <property type="entry name" value="Chlamydia_phage_Vp3"/>
</dbReference>
<name>A0A8S5R3U3_9VIRU</name>
<proteinExistence type="predicted"/>
<evidence type="ECO:0000313" key="1">
    <source>
        <dbReference type="EMBL" id="DAE25653.1"/>
    </source>
</evidence>